<accession>A0A2I0BC95</accession>
<dbReference type="AlphaFoldDB" id="A0A2I0BC95"/>
<name>A0A2I0BC95_9ASPA</name>
<protein>
    <submittedName>
        <fullName evidence="1">Uncharacterized protein</fullName>
    </submittedName>
</protein>
<evidence type="ECO:0000313" key="2">
    <source>
        <dbReference type="Proteomes" id="UP000236161"/>
    </source>
</evidence>
<gene>
    <name evidence="1" type="ORF">AXF42_Ash005749</name>
</gene>
<sequence length="105" mass="12337">MLSFCCFWPLQRPDKRREFRACSPHFLQKTRIKLHCPPPIYALEQVSKTETDQIEKTTRTTKAQVIPLVFLFHTVLEPQLKSSLSPSKHCISSYDYPFFIVKSFC</sequence>
<keyword evidence="2" id="KW-1185">Reference proteome</keyword>
<organism evidence="1 2">
    <name type="scientific">Apostasia shenzhenica</name>
    <dbReference type="NCBI Taxonomy" id="1088818"/>
    <lineage>
        <taxon>Eukaryota</taxon>
        <taxon>Viridiplantae</taxon>
        <taxon>Streptophyta</taxon>
        <taxon>Embryophyta</taxon>
        <taxon>Tracheophyta</taxon>
        <taxon>Spermatophyta</taxon>
        <taxon>Magnoliopsida</taxon>
        <taxon>Liliopsida</taxon>
        <taxon>Asparagales</taxon>
        <taxon>Orchidaceae</taxon>
        <taxon>Apostasioideae</taxon>
        <taxon>Apostasia</taxon>
    </lineage>
</organism>
<evidence type="ECO:0000313" key="1">
    <source>
        <dbReference type="EMBL" id="PKA65415.1"/>
    </source>
</evidence>
<proteinExistence type="predicted"/>
<dbReference type="EMBL" id="KZ451895">
    <property type="protein sequence ID" value="PKA65415.1"/>
    <property type="molecule type" value="Genomic_DNA"/>
</dbReference>
<reference evidence="1 2" key="1">
    <citation type="journal article" date="2017" name="Nature">
        <title>The Apostasia genome and the evolution of orchids.</title>
        <authorList>
            <person name="Zhang G.Q."/>
            <person name="Liu K.W."/>
            <person name="Li Z."/>
            <person name="Lohaus R."/>
            <person name="Hsiao Y.Y."/>
            <person name="Niu S.C."/>
            <person name="Wang J.Y."/>
            <person name="Lin Y.C."/>
            <person name="Xu Q."/>
            <person name="Chen L.J."/>
            <person name="Yoshida K."/>
            <person name="Fujiwara S."/>
            <person name="Wang Z.W."/>
            <person name="Zhang Y.Q."/>
            <person name="Mitsuda N."/>
            <person name="Wang M."/>
            <person name="Liu G.H."/>
            <person name="Pecoraro L."/>
            <person name="Huang H.X."/>
            <person name="Xiao X.J."/>
            <person name="Lin M."/>
            <person name="Wu X.Y."/>
            <person name="Wu W.L."/>
            <person name="Chen Y.Y."/>
            <person name="Chang S.B."/>
            <person name="Sakamoto S."/>
            <person name="Ohme-Takagi M."/>
            <person name="Yagi M."/>
            <person name="Zeng S.J."/>
            <person name="Shen C.Y."/>
            <person name="Yeh C.M."/>
            <person name="Luo Y.B."/>
            <person name="Tsai W.C."/>
            <person name="Van de Peer Y."/>
            <person name="Liu Z.J."/>
        </authorList>
    </citation>
    <scope>NUCLEOTIDE SEQUENCE [LARGE SCALE GENOMIC DNA]</scope>
    <source>
        <strain evidence="2">cv. Shenzhen</strain>
        <tissue evidence="1">Stem</tissue>
    </source>
</reference>
<dbReference type="Proteomes" id="UP000236161">
    <property type="component" value="Unassembled WGS sequence"/>
</dbReference>